<evidence type="ECO:0000256" key="1">
    <source>
        <dbReference type="SAM" id="MobiDB-lite"/>
    </source>
</evidence>
<accession>A0A6J5QWT9</accession>
<dbReference type="EMBL" id="LR797128">
    <property type="protein sequence ID" value="CAB4188242.1"/>
    <property type="molecule type" value="Genomic_DNA"/>
</dbReference>
<organism evidence="2">
    <name type="scientific">uncultured Caudovirales phage</name>
    <dbReference type="NCBI Taxonomy" id="2100421"/>
    <lineage>
        <taxon>Viruses</taxon>
        <taxon>Duplodnaviria</taxon>
        <taxon>Heunggongvirae</taxon>
        <taxon>Uroviricota</taxon>
        <taxon>Caudoviricetes</taxon>
        <taxon>Peduoviridae</taxon>
        <taxon>Maltschvirus</taxon>
        <taxon>Maltschvirus maltsch</taxon>
    </lineage>
</organism>
<evidence type="ECO:0000313" key="2">
    <source>
        <dbReference type="EMBL" id="CAB4188242.1"/>
    </source>
</evidence>
<gene>
    <name evidence="2" type="ORF">UFOVP1174_13</name>
</gene>
<protein>
    <submittedName>
        <fullName evidence="2">Uncharacterized protein</fullName>
    </submittedName>
</protein>
<proteinExistence type="predicted"/>
<name>A0A6J5QWT9_9CAUD</name>
<sequence length="161" mass="17600">MANILHDYKCFEHGYFEGYAATCPQGCTENVMMVFLQAPGTVSDKTKRTDKRVKQLAMDFKMNNIKSTREGENQAGYFTRDNKAVPKEVQEAQQPRESRPGDAAIWGGGFKGLSMNSLLSGQAVRSIHGESVGIKPQDAGNLTGPKAASYIADHEGLSLKK</sequence>
<feature type="region of interest" description="Disordered" evidence="1">
    <location>
        <begin position="71"/>
        <end position="103"/>
    </location>
</feature>
<reference evidence="2" key="1">
    <citation type="submission" date="2020-05" db="EMBL/GenBank/DDBJ databases">
        <authorList>
            <person name="Chiriac C."/>
            <person name="Salcher M."/>
            <person name="Ghai R."/>
            <person name="Kavagutti S V."/>
        </authorList>
    </citation>
    <scope>NUCLEOTIDE SEQUENCE</scope>
</reference>
<feature type="compositionally biased region" description="Basic and acidic residues" evidence="1">
    <location>
        <begin position="80"/>
        <end position="100"/>
    </location>
</feature>